<evidence type="ECO:0000313" key="3">
    <source>
        <dbReference type="Proteomes" id="UP000676511"/>
    </source>
</evidence>
<evidence type="ECO:0000313" key="2">
    <source>
        <dbReference type="EMBL" id="QUB38178.1"/>
    </source>
</evidence>
<reference evidence="2 3" key="1">
    <citation type="submission" date="2021-03" db="EMBL/GenBank/DDBJ databases">
        <title>Human Oral Microbial Genomes.</title>
        <authorList>
            <person name="Johnston C.D."/>
            <person name="Chen T."/>
            <person name="Dewhirst F.E."/>
        </authorList>
    </citation>
    <scope>NUCLEOTIDE SEQUENCE [LARGE SCALE GENOMIC DNA]</scope>
    <source>
        <strain evidence="2 3">CCUG 66490</strain>
    </source>
</reference>
<gene>
    <name evidence="2" type="ORF">J4854_06365</name>
</gene>
<dbReference type="SUPFAM" id="SSF54403">
    <property type="entry name" value="Cystatin/monellin"/>
    <property type="match status" value="2"/>
</dbReference>
<dbReference type="InterPro" id="IPR046350">
    <property type="entry name" value="Cystatin_sf"/>
</dbReference>
<feature type="domain" description="Cell wall elongation regulator TseB-like" evidence="1">
    <location>
        <begin position="36"/>
        <end position="79"/>
    </location>
</feature>
<proteinExistence type="predicted"/>
<dbReference type="EMBL" id="CP072329">
    <property type="protein sequence ID" value="QUB38178.1"/>
    <property type="molecule type" value="Genomic_DNA"/>
</dbReference>
<dbReference type="InterPro" id="IPR041401">
    <property type="entry name" value="TseB-like_dom"/>
</dbReference>
<sequence length="148" mass="16495">MWQHLIGICLLLLTGIFSVLFLAVHTVDQESNRIAKAKQVALSRSTMVQIEDTSVFNGQDSYVTVMGEDQEGQKLAVLVAKENHTVYSYPLNKGISQKKASAIVKDKSKDPIERVTFGRYQGKAIWEVKAGSSFYVVDFKTGKVIRVL</sequence>
<keyword evidence="3" id="KW-1185">Reference proteome</keyword>
<dbReference type="Gene3D" id="3.10.450.40">
    <property type="match status" value="2"/>
</dbReference>
<evidence type="ECO:0000259" key="1">
    <source>
        <dbReference type="Pfam" id="PF17881"/>
    </source>
</evidence>
<protein>
    <submittedName>
        <fullName evidence="2">DUF5590 domain-containing protein</fullName>
    </submittedName>
</protein>
<accession>A0ABX7XH38</accession>
<dbReference type="Proteomes" id="UP000676511">
    <property type="component" value="Chromosome"/>
</dbReference>
<dbReference type="RefSeq" id="WP_200773379.1">
    <property type="nucleotide sequence ID" value="NZ_CP072329.1"/>
</dbReference>
<dbReference type="Pfam" id="PF17881">
    <property type="entry name" value="TseB"/>
    <property type="match status" value="1"/>
</dbReference>
<name>A0ABX7XH38_9STRE</name>
<organism evidence="2 3">
    <name type="scientific">Streptococcus lactarius</name>
    <dbReference type="NCBI Taxonomy" id="684066"/>
    <lineage>
        <taxon>Bacteria</taxon>
        <taxon>Bacillati</taxon>
        <taxon>Bacillota</taxon>
        <taxon>Bacilli</taxon>
        <taxon>Lactobacillales</taxon>
        <taxon>Streptococcaceae</taxon>
        <taxon>Streptococcus</taxon>
    </lineage>
</organism>